<name>A5UM54_METS3</name>
<evidence type="ECO:0000313" key="2">
    <source>
        <dbReference type="EMBL" id="ABQ87282.1"/>
    </source>
</evidence>
<dbReference type="PATRIC" id="fig|420247.28.peg.1077"/>
<keyword evidence="1" id="KW-0812">Transmembrane</keyword>
<dbReference type="BioCyc" id="MSMI420247:GHWZ-1102-MONOMER"/>
<dbReference type="Proteomes" id="UP000001992">
    <property type="component" value="Chromosome"/>
</dbReference>
<reference evidence="2 3" key="1">
    <citation type="journal article" date="2007" name="Proc. Natl. Acad. Sci. U.S.A.">
        <title>Genomic and metabolic adaptations of Methanobrevibacter smithii to the human gut.</title>
        <authorList>
            <person name="Samuel B.S."/>
            <person name="Hansen E.E."/>
            <person name="Manchester J.K."/>
            <person name="Coutinho P.M."/>
            <person name="Henrissat B."/>
            <person name="Fulton R."/>
            <person name="Latreille P."/>
            <person name="Kim K."/>
            <person name="Wilson R.K."/>
            <person name="Gordon J.I."/>
        </authorList>
    </citation>
    <scope>NUCLEOTIDE SEQUENCE [LARGE SCALE GENOMIC DNA]</scope>
    <source>
        <strain evidence="3">ATCC 35061 / DSM 861 / OCM 144 / PS</strain>
    </source>
</reference>
<dbReference type="EnsemblBacteria" id="ABQ87282">
    <property type="protein sequence ID" value="ABQ87282"/>
    <property type="gene ID" value="Msm_1077"/>
</dbReference>
<accession>A5UM54</accession>
<organism evidence="2 3">
    <name type="scientific">Methanobrevibacter smithii (strain ATCC 35061 / DSM 861 / OCM 144 / PS)</name>
    <dbReference type="NCBI Taxonomy" id="420247"/>
    <lineage>
        <taxon>Archaea</taxon>
        <taxon>Methanobacteriati</taxon>
        <taxon>Methanobacteriota</taxon>
        <taxon>Methanomada group</taxon>
        <taxon>Methanobacteria</taxon>
        <taxon>Methanobacteriales</taxon>
        <taxon>Methanobacteriaceae</taxon>
        <taxon>Methanobrevibacter</taxon>
    </lineage>
</organism>
<keyword evidence="1" id="KW-1133">Transmembrane helix</keyword>
<dbReference type="HOGENOM" id="CLU_3245415_0_0_2"/>
<evidence type="ECO:0000313" key="3">
    <source>
        <dbReference type="Proteomes" id="UP000001992"/>
    </source>
</evidence>
<feature type="transmembrane region" description="Helical" evidence="1">
    <location>
        <begin position="12"/>
        <end position="41"/>
    </location>
</feature>
<dbReference type="KEGG" id="msi:Msm_1077"/>
<evidence type="ECO:0000256" key="1">
    <source>
        <dbReference type="SAM" id="Phobius"/>
    </source>
</evidence>
<keyword evidence="3" id="KW-1185">Reference proteome</keyword>
<dbReference type="EMBL" id="CP000678">
    <property type="protein sequence ID" value="ABQ87282.1"/>
    <property type="molecule type" value="Genomic_DNA"/>
</dbReference>
<sequence>MEILEKAEPAIIFLAILLGLGLSNLPLLTSNSGSLITLFFYV</sequence>
<proteinExistence type="predicted"/>
<keyword evidence="1" id="KW-0472">Membrane</keyword>
<protein>
    <submittedName>
        <fullName evidence="2">Putative permease (Transport)</fullName>
    </submittedName>
</protein>
<gene>
    <name evidence="2" type="ordered locus">Msm_1077</name>
</gene>
<dbReference type="AlphaFoldDB" id="A5UM54"/>